<organism evidence="5 6">
    <name type="scientific">Chrysochromulina tobinii</name>
    <dbReference type="NCBI Taxonomy" id="1460289"/>
    <lineage>
        <taxon>Eukaryota</taxon>
        <taxon>Haptista</taxon>
        <taxon>Haptophyta</taxon>
        <taxon>Prymnesiophyceae</taxon>
        <taxon>Prymnesiales</taxon>
        <taxon>Chrysochromulinaceae</taxon>
        <taxon>Chrysochromulina</taxon>
    </lineage>
</organism>
<protein>
    <recommendedName>
        <fullName evidence="4">EF-hand domain-containing protein</fullName>
    </recommendedName>
</protein>
<reference evidence="6" key="1">
    <citation type="journal article" date="2015" name="PLoS Genet.">
        <title>Genome Sequence and Transcriptome Analyses of Chrysochromulina tobin: Metabolic Tools for Enhanced Algal Fitness in the Prominent Order Prymnesiales (Haptophyceae).</title>
        <authorList>
            <person name="Hovde B.T."/>
            <person name="Deodato C.R."/>
            <person name="Hunsperger H.M."/>
            <person name="Ryken S.A."/>
            <person name="Yost W."/>
            <person name="Jha R.K."/>
            <person name="Patterson J."/>
            <person name="Monnat R.J. Jr."/>
            <person name="Barlow S.B."/>
            <person name="Starkenburg S.R."/>
            <person name="Cattolico R.A."/>
        </authorList>
    </citation>
    <scope>NUCLEOTIDE SEQUENCE</scope>
    <source>
        <strain evidence="6">CCMP291</strain>
    </source>
</reference>
<dbReference type="Gene3D" id="1.10.238.10">
    <property type="entry name" value="EF-hand"/>
    <property type="match status" value="1"/>
</dbReference>
<dbReference type="InterPro" id="IPR002048">
    <property type="entry name" value="EF_hand_dom"/>
</dbReference>
<sequence length="781" mass="85589">MRPRKAKSPIPQRRASSPALQRTGSSSTVPPEGNLGTTVVRVQPQSAIAAATAAAAGCCACGRLLAWLRVHAELVPGEEIVKETKKPACFGWTCWIFVCLAVAVFAVVAALIQADIEQRQRAREHLAFAELMYQKRGPRGDSLNRIAQALGELDKLGSSPLCHFSDCEENEVRLRLLMTRARVFALAPVEYNRALEAIDEALRYLDSLAYRILPLAALGEKELAELTKLQGDLLYDKGDLREALEAYGRLLREHKMAVAPPASIERACQAHLQLHNASGGDHSSESLPLDEWLGKGLRMAACGSGVCAKTEFGAVWCAESLLQSCAFKAAEGELAAFKRAGGGVRSGLAESVGYRLKRQKQELAQAHELYLKGMLIESAEALRGARLARMDTPTCPPGEIQAVKTHLAAGRLKVALEHAEALKELSKTHCADALKKHESCAEATQIVSEVEEVAELHRSLDEATCDDTLVSTANLLFPGVPYYSMYERAPFHRCTWDLTGGGTYQACAEKQVTALPEGKLTDAVQMYVLLVRADAYELCGFHGHSGLQGHQNASERMAVVLMNTFASLERQQHPARLTFGKWAKFFAMRGEVLQETAHALERDAADADSNGKLNFGEFCAFVRRREESKEKKLTDEELRERFDALDKDKSGQVDMAEYLSWSLKDALARAGSRVIHLFRAPSFKSCSQEVVGKLLSRLDSTLALIEDDSKAEVALHKHRLDLLACAGKHKEVIEAGLRLQKAGLADYKTYEQLADAYLATDQPAKALAKLQAAYEALPVEK</sequence>
<evidence type="ECO:0000259" key="4">
    <source>
        <dbReference type="PROSITE" id="PS50222"/>
    </source>
</evidence>
<name>A0A0M0JKL7_9EUKA</name>
<dbReference type="EMBL" id="JWZX01002763">
    <property type="protein sequence ID" value="KOO27114.1"/>
    <property type="molecule type" value="Genomic_DNA"/>
</dbReference>
<dbReference type="PROSITE" id="PS50222">
    <property type="entry name" value="EF_HAND_2"/>
    <property type="match status" value="1"/>
</dbReference>
<feature type="non-terminal residue" evidence="5">
    <location>
        <position position="781"/>
    </location>
</feature>
<feature type="region of interest" description="Disordered" evidence="2">
    <location>
        <begin position="1"/>
        <end position="36"/>
    </location>
</feature>
<feature type="transmembrane region" description="Helical" evidence="3">
    <location>
        <begin position="89"/>
        <end position="112"/>
    </location>
</feature>
<dbReference type="InterPro" id="IPR011992">
    <property type="entry name" value="EF-hand-dom_pair"/>
</dbReference>
<evidence type="ECO:0000256" key="2">
    <source>
        <dbReference type="SAM" id="MobiDB-lite"/>
    </source>
</evidence>
<gene>
    <name evidence="5" type="ORF">Ctob_011328</name>
</gene>
<accession>A0A0M0JKL7</accession>
<evidence type="ECO:0000256" key="1">
    <source>
        <dbReference type="ARBA" id="ARBA00022837"/>
    </source>
</evidence>
<dbReference type="InterPro" id="IPR011990">
    <property type="entry name" value="TPR-like_helical_dom_sf"/>
</dbReference>
<evidence type="ECO:0000313" key="6">
    <source>
        <dbReference type="Proteomes" id="UP000037460"/>
    </source>
</evidence>
<evidence type="ECO:0000313" key="5">
    <source>
        <dbReference type="EMBL" id="KOO27114.1"/>
    </source>
</evidence>
<keyword evidence="3" id="KW-1133">Transmembrane helix</keyword>
<feature type="domain" description="EF-hand" evidence="4">
    <location>
        <begin position="633"/>
        <end position="668"/>
    </location>
</feature>
<feature type="compositionally biased region" description="Polar residues" evidence="2">
    <location>
        <begin position="14"/>
        <end position="29"/>
    </location>
</feature>
<dbReference type="InterPro" id="IPR018247">
    <property type="entry name" value="EF_Hand_1_Ca_BS"/>
</dbReference>
<dbReference type="CDD" id="cd00051">
    <property type="entry name" value="EFh"/>
    <property type="match status" value="1"/>
</dbReference>
<dbReference type="SUPFAM" id="SSF47473">
    <property type="entry name" value="EF-hand"/>
    <property type="match status" value="1"/>
</dbReference>
<dbReference type="Proteomes" id="UP000037460">
    <property type="component" value="Unassembled WGS sequence"/>
</dbReference>
<comment type="caution">
    <text evidence="5">The sequence shown here is derived from an EMBL/GenBank/DDBJ whole genome shotgun (WGS) entry which is preliminary data.</text>
</comment>
<dbReference type="GO" id="GO:0005509">
    <property type="term" value="F:calcium ion binding"/>
    <property type="evidence" value="ECO:0007669"/>
    <property type="project" value="InterPro"/>
</dbReference>
<dbReference type="OrthoDB" id="293868at2759"/>
<keyword evidence="6" id="KW-1185">Reference proteome</keyword>
<proteinExistence type="predicted"/>
<dbReference type="SMART" id="SM00054">
    <property type="entry name" value="EFh"/>
    <property type="match status" value="2"/>
</dbReference>
<keyword evidence="1" id="KW-0106">Calcium</keyword>
<keyword evidence="3" id="KW-0472">Membrane</keyword>
<dbReference type="PROSITE" id="PS00018">
    <property type="entry name" value="EF_HAND_1"/>
    <property type="match status" value="2"/>
</dbReference>
<dbReference type="AlphaFoldDB" id="A0A0M0JKL7"/>
<keyword evidence="3" id="KW-0812">Transmembrane</keyword>
<evidence type="ECO:0000256" key="3">
    <source>
        <dbReference type="SAM" id="Phobius"/>
    </source>
</evidence>
<dbReference type="SUPFAM" id="SSF48452">
    <property type="entry name" value="TPR-like"/>
    <property type="match status" value="1"/>
</dbReference>